<evidence type="ECO:0000256" key="5">
    <source>
        <dbReference type="ARBA" id="ARBA00023268"/>
    </source>
</evidence>
<dbReference type="Gene3D" id="1.10.340.30">
    <property type="entry name" value="Hypothetical protein, domain 2"/>
    <property type="match status" value="1"/>
</dbReference>
<feature type="domain" description="HhH-GPD" evidence="8">
    <location>
        <begin position="96"/>
        <end position="238"/>
    </location>
</feature>
<keyword evidence="1" id="KW-0227">DNA damage</keyword>
<evidence type="ECO:0000256" key="2">
    <source>
        <dbReference type="ARBA" id="ARBA00022801"/>
    </source>
</evidence>
<dbReference type="Gene3D" id="1.10.1670.10">
    <property type="entry name" value="Helix-hairpin-Helix base-excision DNA repair enzymes (C-terminal)"/>
    <property type="match status" value="1"/>
</dbReference>
<dbReference type="GO" id="GO:0016829">
    <property type="term" value="F:lyase activity"/>
    <property type="evidence" value="ECO:0007669"/>
    <property type="project" value="UniProtKB-KW"/>
</dbReference>
<name>A0A2U8H8E8_9RHOO</name>
<evidence type="ECO:0000256" key="6">
    <source>
        <dbReference type="ARBA" id="ARBA00023295"/>
    </source>
</evidence>
<keyword evidence="5" id="KW-0511">Multifunctional enzyme</keyword>
<dbReference type="Proteomes" id="UP000244902">
    <property type="component" value="Chromosome"/>
</dbReference>
<evidence type="ECO:0000313" key="9">
    <source>
        <dbReference type="EMBL" id="AWI81968.1"/>
    </source>
</evidence>
<organism evidence="9 10">
    <name type="scientific">Parazoarcus communis</name>
    <dbReference type="NCBI Taxonomy" id="41977"/>
    <lineage>
        <taxon>Bacteria</taxon>
        <taxon>Pseudomonadati</taxon>
        <taxon>Pseudomonadota</taxon>
        <taxon>Betaproteobacteria</taxon>
        <taxon>Rhodocyclales</taxon>
        <taxon>Zoogloeaceae</taxon>
        <taxon>Parazoarcus</taxon>
    </lineage>
</organism>
<gene>
    <name evidence="9" type="ORF">CEW87_08850</name>
</gene>
<protein>
    <submittedName>
        <fullName evidence="9">8-oxoguanine DNA glycosylase</fullName>
    </submittedName>
</protein>
<evidence type="ECO:0000256" key="1">
    <source>
        <dbReference type="ARBA" id="ARBA00022763"/>
    </source>
</evidence>
<dbReference type="SMART" id="SM00478">
    <property type="entry name" value="ENDO3c"/>
    <property type="match status" value="1"/>
</dbReference>
<dbReference type="GO" id="GO:0016799">
    <property type="term" value="F:hydrolase activity, hydrolyzing N-glycosyl compounds"/>
    <property type="evidence" value="ECO:0007669"/>
    <property type="project" value="InterPro"/>
</dbReference>
<dbReference type="AlphaFoldDB" id="A0A2U8H8E8"/>
<dbReference type="InterPro" id="IPR011257">
    <property type="entry name" value="DNA_glycosylase"/>
</dbReference>
<accession>A0A2U8H8E8</accession>
<evidence type="ECO:0000256" key="7">
    <source>
        <dbReference type="SAM" id="MobiDB-lite"/>
    </source>
</evidence>
<evidence type="ECO:0000256" key="4">
    <source>
        <dbReference type="ARBA" id="ARBA00023239"/>
    </source>
</evidence>
<feature type="compositionally biased region" description="Basic and acidic residues" evidence="7">
    <location>
        <begin position="278"/>
        <end position="289"/>
    </location>
</feature>
<keyword evidence="2" id="KW-0378">Hydrolase</keyword>
<keyword evidence="3" id="KW-0234">DNA repair</keyword>
<proteinExistence type="predicted"/>
<dbReference type="GO" id="GO:0003906">
    <property type="term" value="F:DNA-(apurinic or apyrimidinic site) endonuclease activity"/>
    <property type="evidence" value="ECO:0007669"/>
    <property type="project" value="InterPro"/>
</dbReference>
<keyword evidence="6" id="KW-0326">Glycosidase</keyword>
<evidence type="ECO:0000259" key="8">
    <source>
        <dbReference type="SMART" id="SM00478"/>
    </source>
</evidence>
<reference evidence="9 10" key="1">
    <citation type="submission" date="2017-06" db="EMBL/GenBank/DDBJ databases">
        <title>Azoarcus sp. TSNA42 complete genome sequence.</title>
        <authorList>
            <person name="Woo J.-H."/>
            <person name="Kim H.-S."/>
        </authorList>
    </citation>
    <scope>NUCLEOTIDE SEQUENCE [LARGE SCALE GENOMIC DNA]</scope>
    <source>
        <strain evidence="9 10">TSNA42</strain>
    </source>
</reference>
<evidence type="ECO:0000256" key="3">
    <source>
        <dbReference type="ARBA" id="ARBA00023204"/>
    </source>
</evidence>
<dbReference type="InterPro" id="IPR003265">
    <property type="entry name" value="HhH-GPD_domain"/>
</dbReference>
<feature type="region of interest" description="Disordered" evidence="7">
    <location>
        <begin position="246"/>
        <end position="289"/>
    </location>
</feature>
<dbReference type="InterPro" id="IPR023170">
    <property type="entry name" value="HhH_base_excis_C"/>
</dbReference>
<dbReference type="InterPro" id="IPR012092">
    <property type="entry name" value="DNA_glyclase/AP_lyase_Ogg"/>
</dbReference>
<dbReference type="GO" id="GO:0006284">
    <property type="term" value="P:base-excision repair"/>
    <property type="evidence" value="ECO:0007669"/>
    <property type="project" value="InterPro"/>
</dbReference>
<sequence>MMQTAAVFTGAAIIKVDLPPPDAETLPGVPWGAVEAFPTPAYWTYQVIARRICGTPIRYRLGSTLAEEVAACLLGGHGIPAAVGVAAFQKLRSCGALQGTPTEAQIGELLSEPLDIDGRHIRYRFVRQKTRYLSAALARLSVEQPPLTSGRALRDWLIQLPGIGFKTASWVARNWLDADDVAILDIHILRAGALARFFDEDLSVERNYLELEERFLRFSKAIGVRASELDAVMWHEMMSSPRTITQLMGGKRKGVRPSETTMAPVSDLPLVRPRAHKGRSDPRQARLIE</sequence>
<evidence type="ECO:0000313" key="10">
    <source>
        <dbReference type="Proteomes" id="UP000244902"/>
    </source>
</evidence>
<keyword evidence="4" id="KW-0456">Lyase</keyword>
<dbReference type="OrthoDB" id="12078at2"/>
<dbReference type="SUPFAM" id="SSF48150">
    <property type="entry name" value="DNA-glycosylase"/>
    <property type="match status" value="1"/>
</dbReference>
<dbReference type="EMBL" id="CP022188">
    <property type="protein sequence ID" value="AWI81968.1"/>
    <property type="molecule type" value="Genomic_DNA"/>
</dbReference>
<dbReference type="Pfam" id="PF22175">
    <property type="entry name" value="Ogg-HhH"/>
    <property type="match status" value="1"/>
</dbReference>